<organism evidence="2 3">
    <name type="scientific">Polyporus arcularius HHB13444</name>
    <dbReference type="NCBI Taxonomy" id="1314778"/>
    <lineage>
        <taxon>Eukaryota</taxon>
        <taxon>Fungi</taxon>
        <taxon>Dikarya</taxon>
        <taxon>Basidiomycota</taxon>
        <taxon>Agaricomycotina</taxon>
        <taxon>Agaricomycetes</taxon>
        <taxon>Polyporales</taxon>
        <taxon>Polyporaceae</taxon>
        <taxon>Polyporus</taxon>
    </lineage>
</organism>
<evidence type="ECO:0008006" key="4">
    <source>
        <dbReference type="Google" id="ProtNLM"/>
    </source>
</evidence>
<proteinExistence type="predicted"/>
<sequence length="407" mass="45127">MWVNGAPDYTGAFCPLAHDTPEAGLEWEAVHEALAQTPPFAPLHIVSTSREVVLGLSKRIDTWEDSAWLDVRYSGTIRGVVAWIRGRSAVTTVRQASVAGSGPRTEEAMSAADAPPEAERAVAPLKFLRDGAKLASLTQSGAYRLMLRKEWEAGSGMRPTTARVVAQVLKDLALGPAEEGKLWTDLRDRDLARKTREFLWKAFHGAQKLGRYWSNIPEMGGRAVCPRCGEEESMQHILLECGSPPVRTIWPLAAEVLDKKGVCGPALTYGAILGCASARAKDRKGVATRPASRLMKIVRAEAAHLIWRLRCEWVIGRDADDTRDHTVEEIRSRWHAVMTRRADLDRSLTSRRFGARALKWELVDQTWRDTPFQHKQYVQDSIPGVLVGRPNAGTGLPTSSRRLRDDG</sequence>
<evidence type="ECO:0000313" key="3">
    <source>
        <dbReference type="Proteomes" id="UP000308197"/>
    </source>
</evidence>
<feature type="region of interest" description="Disordered" evidence="1">
    <location>
        <begin position="97"/>
        <end position="116"/>
    </location>
</feature>
<dbReference type="STRING" id="1314778.A0A5C3NRV1"/>
<protein>
    <recommendedName>
        <fullName evidence="4">Reverse transcriptase zinc-binding domain-containing protein</fullName>
    </recommendedName>
</protein>
<accession>A0A5C3NRV1</accession>
<reference evidence="2 3" key="1">
    <citation type="journal article" date="2019" name="Nat. Ecol. Evol.">
        <title>Megaphylogeny resolves global patterns of mushroom evolution.</title>
        <authorList>
            <person name="Varga T."/>
            <person name="Krizsan K."/>
            <person name="Foldi C."/>
            <person name="Dima B."/>
            <person name="Sanchez-Garcia M."/>
            <person name="Sanchez-Ramirez S."/>
            <person name="Szollosi G.J."/>
            <person name="Szarkandi J.G."/>
            <person name="Papp V."/>
            <person name="Albert L."/>
            <person name="Andreopoulos W."/>
            <person name="Angelini C."/>
            <person name="Antonin V."/>
            <person name="Barry K.W."/>
            <person name="Bougher N.L."/>
            <person name="Buchanan P."/>
            <person name="Buyck B."/>
            <person name="Bense V."/>
            <person name="Catcheside P."/>
            <person name="Chovatia M."/>
            <person name="Cooper J."/>
            <person name="Damon W."/>
            <person name="Desjardin D."/>
            <person name="Finy P."/>
            <person name="Geml J."/>
            <person name="Haridas S."/>
            <person name="Hughes K."/>
            <person name="Justo A."/>
            <person name="Karasinski D."/>
            <person name="Kautmanova I."/>
            <person name="Kiss B."/>
            <person name="Kocsube S."/>
            <person name="Kotiranta H."/>
            <person name="LaButti K.M."/>
            <person name="Lechner B.E."/>
            <person name="Liimatainen K."/>
            <person name="Lipzen A."/>
            <person name="Lukacs Z."/>
            <person name="Mihaltcheva S."/>
            <person name="Morgado L.N."/>
            <person name="Niskanen T."/>
            <person name="Noordeloos M.E."/>
            <person name="Ohm R.A."/>
            <person name="Ortiz-Santana B."/>
            <person name="Ovrebo C."/>
            <person name="Racz N."/>
            <person name="Riley R."/>
            <person name="Savchenko A."/>
            <person name="Shiryaev A."/>
            <person name="Soop K."/>
            <person name="Spirin V."/>
            <person name="Szebenyi C."/>
            <person name="Tomsovsky M."/>
            <person name="Tulloss R.E."/>
            <person name="Uehling J."/>
            <person name="Grigoriev I.V."/>
            <person name="Vagvolgyi C."/>
            <person name="Papp T."/>
            <person name="Martin F.M."/>
            <person name="Miettinen O."/>
            <person name="Hibbett D.S."/>
            <person name="Nagy L.G."/>
        </authorList>
    </citation>
    <scope>NUCLEOTIDE SEQUENCE [LARGE SCALE GENOMIC DNA]</scope>
    <source>
        <strain evidence="2 3">HHB13444</strain>
    </source>
</reference>
<evidence type="ECO:0000313" key="2">
    <source>
        <dbReference type="EMBL" id="TFK79297.1"/>
    </source>
</evidence>
<evidence type="ECO:0000256" key="1">
    <source>
        <dbReference type="SAM" id="MobiDB-lite"/>
    </source>
</evidence>
<dbReference type="Proteomes" id="UP000308197">
    <property type="component" value="Unassembled WGS sequence"/>
</dbReference>
<gene>
    <name evidence="2" type="ORF">K466DRAFT_559995</name>
</gene>
<dbReference type="EMBL" id="ML212086">
    <property type="protein sequence ID" value="TFK79297.1"/>
    <property type="molecule type" value="Genomic_DNA"/>
</dbReference>
<dbReference type="InParanoid" id="A0A5C3NRV1"/>
<keyword evidence="3" id="KW-1185">Reference proteome</keyword>
<dbReference type="AlphaFoldDB" id="A0A5C3NRV1"/>
<feature type="region of interest" description="Disordered" evidence="1">
    <location>
        <begin position="388"/>
        <end position="407"/>
    </location>
</feature>
<name>A0A5C3NRV1_9APHY</name>